<evidence type="ECO:0000256" key="2">
    <source>
        <dbReference type="ARBA" id="ARBA00022741"/>
    </source>
</evidence>
<dbReference type="GO" id="GO:0000725">
    <property type="term" value="P:recombinational repair"/>
    <property type="evidence" value="ECO:0007669"/>
    <property type="project" value="TreeGrafter"/>
</dbReference>
<dbReference type="GO" id="GO:0033202">
    <property type="term" value="C:DNA helicase complex"/>
    <property type="evidence" value="ECO:0007669"/>
    <property type="project" value="TreeGrafter"/>
</dbReference>
<dbReference type="CDD" id="cd18807">
    <property type="entry name" value="SF1_C_UvrD"/>
    <property type="match status" value="1"/>
</dbReference>
<dbReference type="EC" id="5.6.2.4" evidence="9"/>
<dbReference type="Gene3D" id="1.10.486.10">
    <property type="entry name" value="PCRA, domain 4"/>
    <property type="match status" value="1"/>
</dbReference>
<evidence type="ECO:0000256" key="3">
    <source>
        <dbReference type="ARBA" id="ARBA00022801"/>
    </source>
</evidence>
<keyword evidence="6" id="KW-0238">DNA-binding</keyword>
<keyword evidence="4 11" id="KW-0347">Helicase</keyword>
<evidence type="ECO:0000259" key="12">
    <source>
        <dbReference type="PROSITE" id="PS51198"/>
    </source>
</evidence>
<keyword evidence="3 11" id="KW-0378">Hydrolase</keyword>
<dbReference type="PROSITE" id="PS51217">
    <property type="entry name" value="UVRD_HELICASE_CTER"/>
    <property type="match status" value="1"/>
</dbReference>
<evidence type="ECO:0000313" key="15">
    <source>
        <dbReference type="Proteomes" id="UP000663882"/>
    </source>
</evidence>
<evidence type="ECO:0000256" key="4">
    <source>
        <dbReference type="ARBA" id="ARBA00022806"/>
    </source>
</evidence>
<comment type="similarity">
    <text evidence="1">Belongs to the helicase family. UvrD subfamily.</text>
</comment>
<dbReference type="PANTHER" id="PTHR11070">
    <property type="entry name" value="UVRD / RECB / PCRA DNA HELICASE FAMILY MEMBER"/>
    <property type="match status" value="1"/>
</dbReference>
<evidence type="ECO:0000256" key="10">
    <source>
        <dbReference type="ARBA" id="ARBA00048988"/>
    </source>
</evidence>
<dbReference type="GO" id="GO:0043138">
    <property type="term" value="F:3'-5' DNA helicase activity"/>
    <property type="evidence" value="ECO:0007669"/>
    <property type="project" value="UniProtKB-EC"/>
</dbReference>
<dbReference type="InterPro" id="IPR027417">
    <property type="entry name" value="P-loop_NTPase"/>
</dbReference>
<comment type="catalytic activity">
    <reaction evidence="10">
        <text>ATP + H2O = ADP + phosphate + H(+)</text>
        <dbReference type="Rhea" id="RHEA:13065"/>
        <dbReference type="ChEBI" id="CHEBI:15377"/>
        <dbReference type="ChEBI" id="CHEBI:15378"/>
        <dbReference type="ChEBI" id="CHEBI:30616"/>
        <dbReference type="ChEBI" id="CHEBI:43474"/>
        <dbReference type="ChEBI" id="CHEBI:456216"/>
        <dbReference type="EC" id="5.6.2.4"/>
    </reaction>
</comment>
<evidence type="ECO:0000256" key="1">
    <source>
        <dbReference type="ARBA" id="ARBA00009922"/>
    </source>
</evidence>
<feature type="binding site" evidence="11">
    <location>
        <begin position="50"/>
        <end position="57"/>
    </location>
    <ligand>
        <name>ATP</name>
        <dbReference type="ChEBI" id="CHEBI:30616"/>
    </ligand>
</feature>
<dbReference type="Gene3D" id="1.10.10.160">
    <property type="match status" value="1"/>
</dbReference>
<feature type="domain" description="UvrD-like helicase C-terminal" evidence="13">
    <location>
        <begin position="322"/>
        <end position="599"/>
    </location>
</feature>
<dbReference type="PANTHER" id="PTHR11070:SF2">
    <property type="entry name" value="ATP-DEPENDENT DNA HELICASE SRS2"/>
    <property type="match status" value="1"/>
</dbReference>
<reference evidence="14" key="1">
    <citation type="submission" date="2021-02" db="EMBL/GenBank/DDBJ databases">
        <authorList>
            <person name="Nowell W R."/>
        </authorList>
    </citation>
    <scope>NUCLEOTIDE SEQUENCE</scope>
</reference>
<dbReference type="OrthoDB" id="6729494at2759"/>
<evidence type="ECO:0000256" key="7">
    <source>
        <dbReference type="ARBA" id="ARBA00023235"/>
    </source>
</evidence>
<dbReference type="InterPro" id="IPR014016">
    <property type="entry name" value="UvrD-like_ATP-bd"/>
</dbReference>
<keyword evidence="5 11" id="KW-0067">ATP-binding</keyword>
<comment type="catalytic activity">
    <reaction evidence="8">
        <text>Couples ATP hydrolysis with the unwinding of duplex DNA by translocating in the 3'-5' direction.</text>
        <dbReference type="EC" id="5.6.2.4"/>
    </reaction>
</comment>
<dbReference type="Pfam" id="PF00580">
    <property type="entry name" value="UvrD-helicase"/>
    <property type="match status" value="1"/>
</dbReference>
<dbReference type="Proteomes" id="UP000663882">
    <property type="component" value="Unassembled WGS sequence"/>
</dbReference>
<feature type="domain" description="UvrD-like helicase ATP-binding" evidence="12">
    <location>
        <begin position="29"/>
        <end position="321"/>
    </location>
</feature>
<evidence type="ECO:0000256" key="9">
    <source>
        <dbReference type="ARBA" id="ARBA00034808"/>
    </source>
</evidence>
<dbReference type="InterPro" id="IPR014017">
    <property type="entry name" value="DNA_helicase_UvrD-like_C"/>
</dbReference>
<dbReference type="GO" id="GO:0016787">
    <property type="term" value="F:hydrolase activity"/>
    <property type="evidence" value="ECO:0007669"/>
    <property type="project" value="UniProtKB-UniRule"/>
</dbReference>
<dbReference type="GO" id="GO:0005829">
    <property type="term" value="C:cytosol"/>
    <property type="evidence" value="ECO:0007669"/>
    <property type="project" value="TreeGrafter"/>
</dbReference>
<dbReference type="PROSITE" id="PS51198">
    <property type="entry name" value="UVRD_HELICASE_ATP_BIND"/>
    <property type="match status" value="1"/>
</dbReference>
<comment type="caution">
    <text evidence="14">The sequence shown here is derived from an EMBL/GenBank/DDBJ whole genome shotgun (WGS) entry which is preliminary data.</text>
</comment>
<dbReference type="AlphaFoldDB" id="A0A813TX23"/>
<dbReference type="GO" id="GO:0005524">
    <property type="term" value="F:ATP binding"/>
    <property type="evidence" value="ECO:0007669"/>
    <property type="project" value="UniProtKB-UniRule"/>
</dbReference>
<dbReference type="InterPro" id="IPR013986">
    <property type="entry name" value="DExx_box_DNA_helicase_dom_sf"/>
</dbReference>
<keyword evidence="2 11" id="KW-0547">Nucleotide-binding</keyword>
<dbReference type="GO" id="GO:0003677">
    <property type="term" value="F:DNA binding"/>
    <property type="evidence" value="ECO:0007669"/>
    <property type="project" value="UniProtKB-KW"/>
</dbReference>
<dbReference type="CDD" id="cd17932">
    <property type="entry name" value="DEXQc_UvrD"/>
    <property type="match status" value="1"/>
</dbReference>
<proteinExistence type="inferred from homology"/>
<name>A0A813TX23_9BILA</name>
<dbReference type="Pfam" id="PF13361">
    <property type="entry name" value="UvrD_C"/>
    <property type="match status" value="1"/>
</dbReference>
<evidence type="ECO:0000256" key="6">
    <source>
        <dbReference type="ARBA" id="ARBA00023125"/>
    </source>
</evidence>
<sequence>MYRKKKTTKVFTTTDIIINEINDDKLLYDLNSEQKCAVTCSTDQSTLVLSGAGSGKTRVLTSRIAYLLKNCNVKPYQIFAVTFTNKAALEIRRRISQMLPGIQLNDMWLGTFHGLANRFLRIHCKMVNLHNDFVIIDPDDQLSIVKKILKDEINENNFYTDKPKAIVNYINKCKEEGKRSSNIILNKENNFKQLIYTKYEKYLHEENKVDFAELILLTKELLEKEIDLRIHYSKKFQFILVDEFQDTSTLQMDWLKLMMDRDDKNKIVRNCFMAVGDDDQSIYAFRGAQCVHNIEEYLKTLYLDRENPAHIIKLERNYRSTNIVLEAANAVIDHNHSRLGKNLWTEIKNGEQIELFEATDATDEAGHIVEVIRNFIYRYPNILPSQIAILYRTNAQSREFEQALMNGGIKYRIYGGIKFYQRSEIKSALAYLRLIQNENDNDAFRRIINFPARSIGKATLEKIENGAKEKQCSLFSYIQLDSSLSKQKKIYDFINLINQCKQTILDKDKTMELYEQALYIFEQSGLMESYQRKQEVERLQNLSELCNAMKQFSQLYNTNDLTQYLSTIALDTTNTSDGTLDTTDETERVQLMTIHGAKGLEFHYVFIAGLVQDLFPSNFFGNCDIEEERRLMYVAITRAKRYLHMSYSETRSNYGQQETCQRSQFISEIPKRLLHVNHENNEMYEPPKKKIHSIKQMTMSTQNGFITGKNLMNVVQQNKKK</sequence>
<gene>
    <name evidence="14" type="ORF">RFH988_LOCUS4873</name>
</gene>
<dbReference type="InterPro" id="IPR000212">
    <property type="entry name" value="DNA_helicase_UvrD/REP"/>
</dbReference>
<evidence type="ECO:0000256" key="11">
    <source>
        <dbReference type="PROSITE-ProRule" id="PRU00560"/>
    </source>
</evidence>
<dbReference type="SUPFAM" id="SSF52540">
    <property type="entry name" value="P-loop containing nucleoside triphosphate hydrolases"/>
    <property type="match status" value="1"/>
</dbReference>
<keyword evidence="7" id="KW-0413">Isomerase</keyword>
<organism evidence="14 15">
    <name type="scientific">Rotaria sordida</name>
    <dbReference type="NCBI Taxonomy" id="392033"/>
    <lineage>
        <taxon>Eukaryota</taxon>
        <taxon>Metazoa</taxon>
        <taxon>Spiralia</taxon>
        <taxon>Gnathifera</taxon>
        <taxon>Rotifera</taxon>
        <taxon>Eurotatoria</taxon>
        <taxon>Bdelloidea</taxon>
        <taxon>Philodinida</taxon>
        <taxon>Philodinidae</taxon>
        <taxon>Rotaria</taxon>
    </lineage>
</organism>
<accession>A0A813TX23</accession>
<protein>
    <recommendedName>
        <fullName evidence="9">DNA 3'-5' helicase</fullName>
        <ecNumber evidence="9">5.6.2.4</ecNumber>
    </recommendedName>
</protein>
<dbReference type="EMBL" id="CAJNOO010000132">
    <property type="protein sequence ID" value="CAF0819659.1"/>
    <property type="molecule type" value="Genomic_DNA"/>
</dbReference>
<evidence type="ECO:0000313" key="14">
    <source>
        <dbReference type="EMBL" id="CAF0819659.1"/>
    </source>
</evidence>
<evidence type="ECO:0000256" key="8">
    <source>
        <dbReference type="ARBA" id="ARBA00034617"/>
    </source>
</evidence>
<dbReference type="Gene3D" id="3.40.50.300">
    <property type="entry name" value="P-loop containing nucleotide triphosphate hydrolases"/>
    <property type="match status" value="2"/>
</dbReference>
<evidence type="ECO:0000259" key="13">
    <source>
        <dbReference type="PROSITE" id="PS51217"/>
    </source>
</evidence>
<evidence type="ECO:0000256" key="5">
    <source>
        <dbReference type="ARBA" id="ARBA00022840"/>
    </source>
</evidence>